<accession>A0A2S6CZ07</accession>
<organism evidence="3 4">
    <name type="scientific">Cuspidothrix issatschenkoi CHARLIE-1</name>
    <dbReference type="NCBI Taxonomy" id="2052836"/>
    <lineage>
        <taxon>Bacteria</taxon>
        <taxon>Bacillati</taxon>
        <taxon>Cyanobacteriota</taxon>
        <taxon>Cyanophyceae</taxon>
        <taxon>Nostocales</taxon>
        <taxon>Aphanizomenonaceae</taxon>
        <taxon>Cuspidothrix</taxon>
    </lineage>
</organism>
<gene>
    <name evidence="3" type="ORF">CUN59_01815</name>
</gene>
<feature type="domain" description="Periplasmic binding protein" evidence="2">
    <location>
        <begin position="437"/>
        <end position="670"/>
    </location>
</feature>
<evidence type="ECO:0000256" key="1">
    <source>
        <dbReference type="SAM" id="MobiDB-lite"/>
    </source>
</evidence>
<feature type="region of interest" description="Disordered" evidence="1">
    <location>
        <begin position="1"/>
        <end position="24"/>
    </location>
</feature>
<evidence type="ECO:0000313" key="3">
    <source>
        <dbReference type="EMBL" id="PPJ64947.1"/>
    </source>
</evidence>
<dbReference type="Pfam" id="PF00805">
    <property type="entry name" value="Pentapeptide"/>
    <property type="match status" value="3"/>
</dbReference>
<dbReference type="PANTHER" id="PTHR14136:SF17">
    <property type="entry name" value="BTB_POZ DOMAIN-CONTAINING PROTEIN KCTD9"/>
    <property type="match status" value="1"/>
</dbReference>
<evidence type="ECO:0000259" key="2">
    <source>
        <dbReference type="Pfam" id="PF13407"/>
    </source>
</evidence>
<proteinExistence type="predicted"/>
<evidence type="ECO:0000313" key="4">
    <source>
        <dbReference type="Proteomes" id="UP000239589"/>
    </source>
</evidence>
<dbReference type="RefSeq" id="WP_104386233.1">
    <property type="nucleotide sequence ID" value="NZ_PGEM01000013.1"/>
</dbReference>
<dbReference type="EMBL" id="PGEM01000013">
    <property type="protein sequence ID" value="PPJ64947.1"/>
    <property type="molecule type" value="Genomic_DNA"/>
</dbReference>
<dbReference type="CDD" id="cd01536">
    <property type="entry name" value="PBP1_ABC_sugar_binding-like"/>
    <property type="match status" value="1"/>
</dbReference>
<dbReference type="Gene3D" id="3.40.50.2300">
    <property type="match status" value="2"/>
</dbReference>
<keyword evidence="4" id="KW-1185">Reference proteome</keyword>
<comment type="caution">
    <text evidence="3">The sequence shown here is derived from an EMBL/GenBank/DDBJ whole genome shotgun (WGS) entry which is preliminary data.</text>
</comment>
<sequence>MTYKSLENDNDIPVNNGNSHPADEHEILSVDSNDKIEVFTAINQSFSYINSIDDSIQREYKMIQECKRLDIPLESYRRLLEEYLRANEDAKLNNKLLKPVKFMDQRLGDFVAWCEQISLYKLSVVVGQATLLLAMGSYVIDAPQRQQQELNDAKKMILDNVNLRYNESRIDAFEFLNQNCTSIVGIQSPNADISNIALNKCYQFHIDFENFLKKPTLFHYKGAKLSYANLAGANLSGANLEKADLSGANLEKADLSGANLAGANLAGANLKYTNFRRANLEGANLEDANIQYSFLSRANLKNANLSEANLQGSDLLWVDLSQAQLYYTNLSHTLLSRANLQGTDLYRTNLENSLLSYVDLQKGANLRGAKLTNANLKNAYFSSISQLERANDWQTALVDFNWQEKIVKPRKLPKIGVVIPSLDSIFESYLEGLSSVPGVEVITMYSDETVEGEAKTIQNLAKEGVDAIVVRPQEPEGSVSAIKAAFQQGIITITIGDCIDRNSEYVFGCYESDSFKMGYESTQALLGYMKQKYPEQMINVGLVDGTKLGRVYPYFQGFKQAMEKSGVQWQEVASTDAIDGKDISKIKQMLQSYPQINVIWSGSDRTTDIAIQAIQQLGLNSKIKVFGIMDLTPEKAKMLADPTNPLQSIIDQSPTEAGKKAAERILQVINRENLEYQYQLIPYRLMSNSN</sequence>
<name>A0A2S6CZ07_9CYAN</name>
<dbReference type="InterPro" id="IPR051082">
    <property type="entry name" value="Pentapeptide-BTB/POZ_domain"/>
</dbReference>
<dbReference type="Gene3D" id="2.160.20.80">
    <property type="entry name" value="E3 ubiquitin-protein ligase SopA"/>
    <property type="match status" value="2"/>
</dbReference>
<dbReference type="SUPFAM" id="SSF53822">
    <property type="entry name" value="Periplasmic binding protein-like I"/>
    <property type="match status" value="1"/>
</dbReference>
<dbReference type="InterPro" id="IPR001646">
    <property type="entry name" value="5peptide_repeat"/>
</dbReference>
<dbReference type="PANTHER" id="PTHR14136">
    <property type="entry name" value="BTB_POZ DOMAIN-CONTAINING PROTEIN KCTD9"/>
    <property type="match status" value="1"/>
</dbReference>
<reference evidence="3 4" key="1">
    <citation type="submission" date="2018-02" db="EMBL/GenBank/DDBJ databases">
        <title>Discovery of a pederin family compound in a non-symbiotic bloom-forming cyanobacterium.</title>
        <authorList>
            <person name="Kust A."/>
            <person name="Mares J."/>
            <person name="Jokela J."/>
            <person name="Urajova P."/>
            <person name="Hajek J."/>
            <person name="Saurav K."/>
            <person name="Voracova K."/>
            <person name="Fewer D.P."/>
            <person name="Haapaniemi E."/>
            <person name="Permi P."/>
            <person name="Rehakova K."/>
            <person name="Sivonen K."/>
            <person name="Hrouzek P."/>
        </authorList>
    </citation>
    <scope>NUCLEOTIDE SEQUENCE [LARGE SCALE GENOMIC DNA]</scope>
    <source>
        <strain evidence="3 4">CHARLIE-1</strain>
    </source>
</reference>
<dbReference type="Proteomes" id="UP000239589">
    <property type="component" value="Unassembled WGS sequence"/>
</dbReference>
<dbReference type="OrthoDB" id="9814427at2"/>
<dbReference type="SUPFAM" id="SSF141571">
    <property type="entry name" value="Pentapeptide repeat-like"/>
    <property type="match status" value="1"/>
</dbReference>
<protein>
    <submittedName>
        <fullName evidence="3">LacI family transcriptional regulator</fullName>
    </submittedName>
</protein>
<dbReference type="AlphaFoldDB" id="A0A2S6CZ07"/>
<dbReference type="InterPro" id="IPR025997">
    <property type="entry name" value="SBP_2_dom"/>
</dbReference>
<dbReference type="Pfam" id="PF13407">
    <property type="entry name" value="Peripla_BP_4"/>
    <property type="match status" value="1"/>
</dbReference>
<dbReference type="InterPro" id="IPR028082">
    <property type="entry name" value="Peripla_BP_I"/>
</dbReference>